<organism evidence="2">
    <name type="scientific">Fagus sylvatica</name>
    <name type="common">Beechnut</name>
    <dbReference type="NCBI Taxonomy" id="28930"/>
    <lineage>
        <taxon>Eukaryota</taxon>
        <taxon>Viridiplantae</taxon>
        <taxon>Streptophyta</taxon>
        <taxon>Embryophyta</taxon>
        <taxon>Tracheophyta</taxon>
        <taxon>Spermatophyta</taxon>
        <taxon>Magnoliopsida</taxon>
        <taxon>eudicotyledons</taxon>
        <taxon>Gunneridae</taxon>
        <taxon>Pentapetalae</taxon>
        <taxon>rosids</taxon>
        <taxon>fabids</taxon>
        <taxon>Fagales</taxon>
        <taxon>Fagaceae</taxon>
        <taxon>Fagus</taxon>
    </lineage>
</organism>
<reference evidence="2" key="1">
    <citation type="submission" date="2018-02" db="EMBL/GenBank/DDBJ databases">
        <authorList>
            <person name="Cohen D.B."/>
            <person name="Kent A.D."/>
        </authorList>
    </citation>
    <scope>NUCLEOTIDE SEQUENCE</scope>
</reference>
<dbReference type="EMBL" id="OIVN01002486">
    <property type="protein sequence ID" value="SPD04047.1"/>
    <property type="molecule type" value="Genomic_DNA"/>
</dbReference>
<dbReference type="PANTHER" id="PTHR11439">
    <property type="entry name" value="GAG-POL-RELATED RETROTRANSPOSON"/>
    <property type="match status" value="1"/>
</dbReference>
<accession>A0A2N9GNK3</accession>
<feature type="chain" id="PRO_5014977335" description="Reverse transcriptase Ty1/copia-type domain-containing protein" evidence="1">
    <location>
        <begin position="23"/>
        <end position="300"/>
    </location>
</feature>
<keyword evidence="1" id="KW-0732">Signal</keyword>
<evidence type="ECO:0000313" key="2">
    <source>
        <dbReference type="EMBL" id="SPD04047.1"/>
    </source>
</evidence>
<protein>
    <recommendedName>
        <fullName evidence="3">Reverse transcriptase Ty1/copia-type domain-containing protein</fullName>
    </recommendedName>
</protein>
<proteinExistence type="predicted"/>
<sequence>MGASQLMPSVLLGFLSPHLVSPHLCRASSSATSATPSTTLQTALLDSPFDPTAAPPSAPTPSLVTEPELIHIEPGLMLPPLAQHPSLDLEPLEPVPPLAPEPTYTDQSTSNSIPPLEMAPLNCAYSRQNSSPMVPLNTLKQGHLRLWHSDSFSLILHSLFGFSDADWAGCPNTRRSTTEAEYRAMASVTAEFTWLTYLLRDLGFSLPQPPVLFCDNTSALHMTVIPVFHARTKHIELDYHFVREKVAAGALTTCYVPSQSQLADLFTKAVSKDTFHKMRIKLGVLPPPSSSLRGTDKEII</sequence>
<dbReference type="CDD" id="cd09272">
    <property type="entry name" value="RNase_HI_RT_Ty1"/>
    <property type="match status" value="1"/>
</dbReference>
<evidence type="ECO:0000256" key="1">
    <source>
        <dbReference type="SAM" id="SignalP"/>
    </source>
</evidence>
<name>A0A2N9GNK3_FAGSY</name>
<dbReference type="AlphaFoldDB" id="A0A2N9GNK3"/>
<dbReference type="PANTHER" id="PTHR11439:SF455">
    <property type="entry name" value="RLK (RECEPTOR-LIKE PROTEIN KINASE) 8, PUTATIVE-RELATED"/>
    <property type="match status" value="1"/>
</dbReference>
<gene>
    <name evidence="2" type="ORF">FSB_LOCUS31929</name>
</gene>
<feature type="signal peptide" evidence="1">
    <location>
        <begin position="1"/>
        <end position="22"/>
    </location>
</feature>
<evidence type="ECO:0008006" key="3">
    <source>
        <dbReference type="Google" id="ProtNLM"/>
    </source>
</evidence>